<accession>A0A4R0XUS6</accession>
<comment type="catalytic activity">
    <reaction evidence="11 12">
        <text>tRNA(Ser) + L-serine + ATP = L-seryl-tRNA(Ser) + AMP + diphosphate + H(+)</text>
        <dbReference type="Rhea" id="RHEA:12292"/>
        <dbReference type="Rhea" id="RHEA-COMP:9669"/>
        <dbReference type="Rhea" id="RHEA-COMP:9703"/>
        <dbReference type="ChEBI" id="CHEBI:15378"/>
        <dbReference type="ChEBI" id="CHEBI:30616"/>
        <dbReference type="ChEBI" id="CHEBI:33019"/>
        <dbReference type="ChEBI" id="CHEBI:33384"/>
        <dbReference type="ChEBI" id="CHEBI:78442"/>
        <dbReference type="ChEBI" id="CHEBI:78533"/>
        <dbReference type="ChEBI" id="CHEBI:456215"/>
        <dbReference type="EC" id="6.1.1.11"/>
    </reaction>
</comment>
<comment type="similarity">
    <text evidence="3 12">Belongs to the class-II aminoacyl-tRNA synthetase family. Type-1 seryl-tRNA synthetase subfamily.</text>
</comment>
<evidence type="ECO:0000256" key="2">
    <source>
        <dbReference type="ARBA" id="ARBA00005045"/>
    </source>
</evidence>
<comment type="caution">
    <text evidence="12">Lacks conserved residue(s) required for the propagation of feature annotation.</text>
</comment>
<dbReference type="GO" id="GO:0006434">
    <property type="term" value="P:seryl-tRNA aminoacylation"/>
    <property type="evidence" value="ECO:0007669"/>
    <property type="project" value="UniProtKB-UniRule"/>
</dbReference>
<feature type="binding site" evidence="13">
    <location>
        <position position="232"/>
    </location>
    <ligand>
        <name>L-serine</name>
        <dbReference type="ChEBI" id="CHEBI:33384"/>
    </ligand>
</feature>
<keyword evidence="5 12" id="KW-0436">Ligase</keyword>
<proteinExistence type="inferred from homology"/>
<keyword evidence="18" id="KW-1185">Reference proteome</keyword>
<reference evidence="17 18" key="1">
    <citation type="submission" date="2018-02" db="EMBL/GenBank/DDBJ databases">
        <title>Mycoplasma marinum and Mycoplasma todarodis sp. nov., moderately halophilic and psychrotolerant mycoplasmas isolated from cephalopods.</title>
        <authorList>
            <person name="Viver T."/>
        </authorList>
    </citation>
    <scope>NUCLEOTIDE SEQUENCE [LARGE SCALE GENOMIC DNA]</scope>
    <source>
        <strain evidence="17 18">5H</strain>
    </source>
</reference>
<evidence type="ECO:0000256" key="8">
    <source>
        <dbReference type="ARBA" id="ARBA00022917"/>
    </source>
</evidence>
<keyword evidence="4 12" id="KW-0963">Cytoplasm</keyword>
<dbReference type="Gene3D" id="1.10.287.40">
    <property type="entry name" value="Serine-tRNA synthetase, tRNA binding domain"/>
    <property type="match status" value="1"/>
</dbReference>
<dbReference type="InterPro" id="IPR010978">
    <property type="entry name" value="tRNA-bd_arm"/>
</dbReference>
<dbReference type="Pfam" id="PF02403">
    <property type="entry name" value="Seryl_tRNA_N"/>
    <property type="match status" value="1"/>
</dbReference>
<evidence type="ECO:0000256" key="3">
    <source>
        <dbReference type="ARBA" id="ARBA00010728"/>
    </source>
</evidence>
<dbReference type="GO" id="GO:0016260">
    <property type="term" value="P:selenocysteine biosynthetic process"/>
    <property type="evidence" value="ECO:0007669"/>
    <property type="project" value="UniProtKB-UniRule"/>
</dbReference>
<dbReference type="GO" id="GO:0005737">
    <property type="term" value="C:cytoplasm"/>
    <property type="evidence" value="ECO:0007669"/>
    <property type="project" value="UniProtKB-SubCell"/>
</dbReference>
<evidence type="ECO:0000256" key="1">
    <source>
        <dbReference type="ARBA" id="ARBA00004496"/>
    </source>
</evidence>
<dbReference type="InterPro" id="IPR002317">
    <property type="entry name" value="Ser-tRNA-ligase_type_1"/>
</dbReference>
<comment type="pathway">
    <text evidence="2 12">Aminoacyl-tRNA biosynthesis; selenocysteinyl-tRNA(Sec) biosynthesis; L-seryl-tRNA(Sec) from L-serine and tRNA(Sec): step 1/1.</text>
</comment>
<evidence type="ECO:0000313" key="17">
    <source>
        <dbReference type="EMBL" id="TCG11449.1"/>
    </source>
</evidence>
<feature type="binding site" evidence="12 14">
    <location>
        <begin position="262"/>
        <end position="264"/>
    </location>
    <ligand>
        <name>ATP</name>
        <dbReference type="ChEBI" id="CHEBI:30616"/>
    </ligand>
</feature>
<feature type="domain" description="Aminoacyl-transfer RNA synthetases class-II family profile" evidence="16">
    <location>
        <begin position="173"/>
        <end position="409"/>
    </location>
</feature>
<dbReference type="PROSITE" id="PS50862">
    <property type="entry name" value="AA_TRNA_LIGASE_II"/>
    <property type="match status" value="1"/>
</dbReference>
<evidence type="ECO:0000313" key="18">
    <source>
        <dbReference type="Proteomes" id="UP000291072"/>
    </source>
</evidence>
<comment type="subunit">
    <text evidence="12">Homodimer. The tRNA molecule binds across the dimer.</text>
</comment>
<comment type="catalytic activity">
    <reaction evidence="10 12">
        <text>tRNA(Sec) + L-serine + ATP = L-seryl-tRNA(Sec) + AMP + diphosphate + H(+)</text>
        <dbReference type="Rhea" id="RHEA:42580"/>
        <dbReference type="Rhea" id="RHEA-COMP:9742"/>
        <dbReference type="Rhea" id="RHEA-COMP:10128"/>
        <dbReference type="ChEBI" id="CHEBI:15378"/>
        <dbReference type="ChEBI" id="CHEBI:30616"/>
        <dbReference type="ChEBI" id="CHEBI:33019"/>
        <dbReference type="ChEBI" id="CHEBI:33384"/>
        <dbReference type="ChEBI" id="CHEBI:78442"/>
        <dbReference type="ChEBI" id="CHEBI:78533"/>
        <dbReference type="ChEBI" id="CHEBI:456215"/>
        <dbReference type="EC" id="6.1.1.11"/>
    </reaction>
</comment>
<dbReference type="InterPro" id="IPR015866">
    <property type="entry name" value="Ser-tRNA-synth_1_N"/>
</dbReference>
<dbReference type="Proteomes" id="UP000291072">
    <property type="component" value="Unassembled WGS sequence"/>
</dbReference>
<dbReference type="SUPFAM" id="SSF55681">
    <property type="entry name" value="Class II aaRS and biotin synthetases"/>
    <property type="match status" value="1"/>
</dbReference>
<keyword evidence="6 12" id="KW-0547">Nucleotide-binding</keyword>
<evidence type="ECO:0000256" key="5">
    <source>
        <dbReference type="ARBA" id="ARBA00022598"/>
    </source>
</evidence>
<dbReference type="PRINTS" id="PR00981">
    <property type="entry name" value="TRNASYNTHSER"/>
</dbReference>
<feature type="binding site" evidence="12">
    <location>
        <position position="384"/>
    </location>
    <ligand>
        <name>L-serine</name>
        <dbReference type="ChEBI" id="CHEBI:33384"/>
    </ligand>
</feature>
<keyword evidence="15" id="KW-0175">Coiled coil</keyword>
<feature type="coiled-coil region" evidence="15">
    <location>
        <begin position="31"/>
        <end position="96"/>
    </location>
</feature>
<gene>
    <name evidence="12" type="primary">serS</name>
    <name evidence="17" type="ORF">C4B25_01535</name>
</gene>
<dbReference type="InterPro" id="IPR033729">
    <property type="entry name" value="SerRS_core"/>
</dbReference>
<dbReference type="InterPro" id="IPR006195">
    <property type="entry name" value="aa-tRNA-synth_II"/>
</dbReference>
<feature type="binding site" evidence="12 14">
    <location>
        <begin position="349"/>
        <end position="352"/>
    </location>
    <ligand>
        <name>ATP</name>
        <dbReference type="ChEBI" id="CHEBI:30616"/>
    </ligand>
</feature>
<evidence type="ECO:0000256" key="14">
    <source>
        <dbReference type="PIRSR" id="PIRSR001529-2"/>
    </source>
</evidence>
<dbReference type="SUPFAM" id="SSF46589">
    <property type="entry name" value="tRNA-binding arm"/>
    <property type="match status" value="1"/>
</dbReference>
<dbReference type="EC" id="6.1.1.11" evidence="12"/>
<feature type="binding site" evidence="13">
    <location>
        <position position="262"/>
    </location>
    <ligand>
        <name>L-serine</name>
        <dbReference type="ChEBI" id="CHEBI:33384"/>
    </ligand>
</feature>
<evidence type="ECO:0000259" key="16">
    <source>
        <dbReference type="PROSITE" id="PS50862"/>
    </source>
</evidence>
<dbReference type="PANTHER" id="PTHR43697">
    <property type="entry name" value="SERYL-TRNA SYNTHETASE"/>
    <property type="match status" value="1"/>
</dbReference>
<evidence type="ECO:0000256" key="7">
    <source>
        <dbReference type="ARBA" id="ARBA00022840"/>
    </source>
</evidence>
<feature type="binding site" evidence="13">
    <location>
        <position position="382"/>
    </location>
    <ligand>
        <name>L-serine</name>
        <dbReference type="ChEBI" id="CHEBI:33384"/>
    </ligand>
</feature>
<sequence length="422" mass="47836">MLDLRKILENPQEVKNKLETRGFETKKIDELVELGEQRSELMTKLETLQAQRNATSKKIGIAKRNKEDVTAIMEEVSKIKNDIEALEDKSRNVNHSVEELLLSIPNLPSEDSPIGSDEEQNEIIETYPNLGRGQVVGVKPHYEIAEDLDLVDFERAVKISGTRFVAYKGYGARLVRALKDFMLDTHTEKNGYTEFVPPVIVNTKSLLGTGQLPKFSEDLFKIDKEDKWLIPTAEVPLTNIYSGEIINLEKPKAVTAYTLCFRSEAGSTGRDTRGLIRMHQFNKVELVKFVKPQDEEKEFEKLLNDAEGILKALELPYQTLSLCTGDIGFSAKRTIDLEVWMPSENKYREISSVSNFGDYQARRAMIRYKDENNKTKYASTLNGSGIAIDRCIAAILENYQNEDGSITVPNVLQKYMGIELIK</sequence>
<dbReference type="Gene3D" id="3.30.930.10">
    <property type="entry name" value="Bira Bifunctional Protein, Domain 2"/>
    <property type="match status" value="1"/>
</dbReference>
<evidence type="ECO:0000256" key="15">
    <source>
        <dbReference type="SAM" id="Coils"/>
    </source>
</evidence>
<evidence type="ECO:0000256" key="13">
    <source>
        <dbReference type="PIRSR" id="PIRSR001529-1"/>
    </source>
</evidence>
<dbReference type="EMBL" id="PSZP01000007">
    <property type="protein sequence ID" value="TCG11449.1"/>
    <property type="molecule type" value="Genomic_DNA"/>
</dbReference>
<keyword evidence="9 12" id="KW-0030">Aminoacyl-tRNA synthetase</keyword>
<name>A0A4R0XUS6_9MOLU</name>
<evidence type="ECO:0000256" key="6">
    <source>
        <dbReference type="ARBA" id="ARBA00022741"/>
    </source>
</evidence>
<dbReference type="OrthoDB" id="9804647at2"/>
<dbReference type="InterPro" id="IPR045864">
    <property type="entry name" value="aa-tRNA-synth_II/BPL/LPL"/>
</dbReference>
<dbReference type="UniPathway" id="UPA00906">
    <property type="reaction ID" value="UER00895"/>
</dbReference>
<comment type="subcellular location">
    <subcellularLocation>
        <location evidence="1 12">Cytoplasm</location>
    </subcellularLocation>
</comment>
<organism evidence="17 18">
    <name type="scientific">Mycoplasma todarodis</name>
    <dbReference type="NCBI Taxonomy" id="1937191"/>
    <lineage>
        <taxon>Bacteria</taxon>
        <taxon>Bacillati</taxon>
        <taxon>Mycoplasmatota</taxon>
        <taxon>Mollicutes</taxon>
        <taxon>Mycoplasmataceae</taxon>
        <taxon>Mycoplasma</taxon>
    </lineage>
</organism>
<dbReference type="CDD" id="cd00770">
    <property type="entry name" value="SerRS_core"/>
    <property type="match status" value="1"/>
</dbReference>
<feature type="binding site" evidence="12">
    <location>
        <begin position="232"/>
        <end position="234"/>
    </location>
    <ligand>
        <name>L-serine</name>
        <dbReference type="ChEBI" id="CHEBI:33384"/>
    </ligand>
</feature>
<dbReference type="PIRSF" id="PIRSF001529">
    <property type="entry name" value="Ser-tRNA-synth_IIa"/>
    <property type="match status" value="1"/>
</dbReference>
<keyword evidence="7 12" id="KW-0067">ATP-binding</keyword>
<protein>
    <recommendedName>
        <fullName evidence="12">Serine--tRNA ligase</fullName>
        <ecNumber evidence="12">6.1.1.11</ecNumber>
    </recommendedName>
    <alternativeName>
        <fullName evidence="12">Seryl-tRNA synthetase</fullName>
        <shortName evidence="12">SerRS</shortName>
    </alternativeName>
    <alternativeName>
        <fullName evidence="12">Seryl-tRNA(Ser/Sec) synthetase</fullName>
    </alternativeName>
</protein>
<dbReference type="RefSeq" id="WP_131613302.1">
    <property type="nucleotide sequence ID" value="NZ_PSZP01000007.1"/>
</dbReference>
<feature type="binding site" evidence="12 13">
    <location>
        <position position="285"/>
    </location>
    <ligand>
        <name>L-serine</name>
        <dbReference type="ChEBI" id="CHEBI:33384"/>
    </ligand>
</feature>
<dbReference type="Pfam" id="PF00587">
    <property type="entry name" value="tRNA-synt_2b"/>
    <property type="match status" value="1"/>
</dbReference>
<evidence type="ECO:0000256" key="11">
    <source>
        <dbReference type="ARBA" id="ARBA00048823"/>
    </source>
</evidence>
<dbReference type="HAMAP" id="MF_00176">
    <property type="entry name" value="Ser_tRNA_synth_type1"/>
    <property type="match status" value="1"/>
</dbReference>
<comment type="domain">
    <text evidence="12">Consists of two distinct domains, a catalytic core and a N-terminal extension that is involved in tRNA binding.</text>
</comment>
<comment type="caution">
    <text evidence="17">The sequence shown here is derived from an EMBL/GenBank/DDBJ whole genome shotgun (WGS) entry which is preliminary data.</text>
</comment>
<comment type="function">
    <text evidence="12">Catalyzes the attachment of serine to tRNA(Ser). Is also able to aminoacylate tRNA(Sec) with serine, to form the misacylated tRNA L-seryl-tRNA(Sec), which will be further converted into selenocysteinyl-tRNA(Sec).</text>
</comment>
<dbReference type="PANTHER" id="PTHR43697:SF1">
    <property type="entry name" value="SERINE--TRNA LIGASE"/>
    <property type="match status" value="1"/>
</dbReference>
<dbReference type="AlphaFoldDB" id="A0A4R0XUS6"/>
<evidence type="ECO:0000256" key="9">
    <source>
        <dbReference type="ARBA" id="ARBA00023146"/>
    </source>
</evidence>
<dbReference type="NCBIfam" id="TIGR00414">
    <property type="entry name" value="serS"/>
    <property type="match status" value="1"/>
</dbReference>
<evidence type="ECO:0000256" key="4">
    <source>
        <dbReference type="ARBA" id="ARBA00022490"/>
    </source>
</evidence>
<dbReference type="GO" id="GO:0004828">
    <property type="term" value="F:serine-tRNA ligase activity"/>
    <property type="evidence" value="ECO:0007669"/>
    <property type="project" value="UniProtKB-UniRule"/>
</dbReference>
<dbReference type="InterPro" id="IPR042103">
    <property type="entry name" value="SerRS_1_N_sf"/>
</dbReference>
<keyword evidence="8 12" id="KW-0648">Protein biosynthesis</keyword>
<evidence type="ECO:0000256" key="12">
    <source>
        <dbReference type="HAMAP-Rule" id="MF_00176"/>
    </source>
</evidence>
<dbReference type="InterPro" id="IPR002314">
    <property type="entry name" value="aa-tRNA-synt_IIb"/>
</dbReference>
<evidence type="ECO:0000256" key="10">
    <source>
        <dbReference type="ARBA" id="ARBA00047929"/>
    </source>
</evidence>
<dbReference type="GO" id="GO:0005524">
    <property type="term" value="F:ATP binding"/>
    <property type="evidence" value="ECO:0007669"/>
    <property type="project" value="UniProtKB-UniRule"/>
</dbReference>